<dbReference type="AlphaFoldDB" id="A0A0R2I9C4"/>
<evidence type="ECO:0008006" key="3">
    <source>
        <dbReference type="Google" id="ProtNLM"/>
    </source>
</evidence>
<protein>
    <recommendedName>
        <fullName evidence="3">Septum formation initiator</fullName>
    </recommendedName>
</protein>
<dbReference type="EMBL" id="JQBW01000005">
    <property type="protein sequence ID" value="KRN59237.1"/>
    <property type="molecule type" value="Genomic_DNA"/>
</dbReference>
<dbReference type="Proteomes" id="UP000050934">
    <property type="component" value="Unassembled WGS sequence"/>
</dbReference>
<keyword evidence="2" id="KW-1185">Reference proteome</keyword>
<dbReference type="PATRIC" id="fig|396268.3.peg.1405"/>
<sequence length="74" mass="8821">MLFFGVQIWTSKRQLASVNREIHSAHVELNKKKATNRSLKKQVKKLHNPEYLQAMLRQKYHYSKDGETIYSFVK</sequence>
<proteinExistence type="predicted"/>
<organism evidence="1 2">
    <name type="scientific">Limosilactobacillus secaliphilus</name>
    <dbReference type="NCBI Taxonomy" id="396268"/>
    <lineage>
        <taxon>Bacteria</taxon>
        <taxon>Bacillati</taxon>
        <taxon>Bacillota</taxon>
        <taxon>Bacilli</taxon>
        <taxon>Lactobacillales</taxon>
        <taxon>Lactobacillaceae</taxon>
        <taxon>Limosilactobacillus</taxon>
    </lineage>
</organism>
<name>A0A0R2I9C4_9LACO</name>
<comment type="caution">
    <text evidence="1">The sequence shown here is derived from an EMBL/GenBank/DDBJ whole genome shotgun (WGS) entry which is preliminary data.</text>
</comment>
<reference evidence="1 2" key="1">
    <citation type="journal article" date="2015" name="Genome Announc.">
        <title>Expanding the biotechnology potential of lactobacilli through comparative genomics of 213 strains and associated genera.</title>
        <authorList>
            <person name="Sun Z."/>
            <person name="Harris H.M."/>
            <person name="McCann A."/>
            <person name="Guo C."/>
            <person name="Argimon S."/>
            <person name="Zhang W."/>
            <person name="Yang X."/>
            <person name="Jeffery I.B."/>
            <person name="Cooney J.C."/>
            <person name="Kagawa T.F."/>
            <person name="Liu W."/>
            <person name="Song Y."/>
            <person name="Salvetti E."/>
            <person name="Wrobel A."/>
            <person name="Rasinkangas P."/>
            <person name="Parkhill J."/>
            <person name="Rea M.C."/>
            <person name="O'Sullivan O."/>
            <person name="Ritari J."/>
            <person name="Douillard F.P."/>
            <person name="Paul Ross R."/>
            <person name="Yang R."/>
            <person name="Briner A.E."/>
            <person name="Felis G.E."/>
            <person name="de Vos W.M."/>
            <person name="Barrangou R."/>
            <person name="Klaenhammer T.R."/>
            <person name="Caufield P.W."/>
            <person name="Cui Y."/>
            <person name="Zhang H."/>
            <person name="O'Toole P.W."/>
        </authorList>
    </citation>
    <scope>NUCLEOTIDE SEQUENCE [LARGE SCALE GENOMIC DNA]</scope>
    <source>
        <strain evidence="1 2">DSM 17896</strain>
    </source>
</reference>
<dbReference type="STRING" id="396268.IV45_GL001384"/>
<dbReference type="Pfam" id="PF04977">
    <property type="entry name" value="DivIC"/>
    <property type="match status" value="1"/>
</dbReference>
<dbReference type="InterPro" id="IPR007060">
    <property type="entry name" value="FtsL/DivIC"/>
</dbReference>
<gene>
    <name evidence="1" type="ORF">IV45_GL001384</name>
</gene>
<accession>A0A0R2I9C4</accession>
<evidence type="ECO:0000313" key="2">
    <source>
        <dbReference type="Proteomes" id="UP000050934"/>
    </source>
</evidence>
<evidence type="ECO:0000313" key="1">
    <source>
        <dbReference type="EMBL" id="KRN59237.1"/>
    </source>
</evidence>